<dbReference type="PROSITE" id="PS01174">
    <property type="entry name" value="LIPASE_GDXG_SER"/>
    <property type="match status" value="1"/>
</dbReference>
<comment type="caution">
    <text evidence="5">The sequence shown here is derived from an EMBL/GenBank/DDBJ whole genome shotgun (WGS) entry which is preliminary data.</text>
</comment>
<feature type="compositionally biased region" description="Low complexity" evidence="2">
    <location>
        <begin position="88"/>
        <end position="100"/>
    </location>
</feature>
<dbReference type="EMBL" id="CAJHJT010000056">
    <property type="protein sequence ID" value="CAD7012694.1"/>
    <property type="molecule type" value="Genomic_DNA"/>
</dbReference>
<dbReference type="GO" id="GO:0004806">
    <property type="term" value="F:triacylglycerol lipase activity"/>
    <property type="evidence" value="ECO:0007669"/>
    <property type="project" value="TreeGrafter"/>
</dbReference>
<feature type="compositionally biased region" description="Polar residues" evidence="2">
    <location>
        <begin position="69"/>
        <end position="80"/>
    </location>
</feature>
<dbReference type="PANTHER" id="PTHR23025">
    <property type="entry name" value="TRIACYLGLYCEROL LIPASE"/>
    <property type="match status" value="1"/>
</dbReference>
<organism evidence="5 6">
    <name type="scientific">Ceratitis capitata</name>
    <name type="common">Mediterranean fruit fly</name>
    <name type="synonym">Tephritis capitata</name>
    <dbReference type="NCBI Taxonomy" id="7213"/>
    <lineage>
        <taxon>Eukaryota</taxon>
        <taxon>Metazoa</taxon>
        <taxon>Ecdysozoa</taxon>
        <taxon>Arthropoda</taxon>
        <taxon>Hexapoda</taxon>
        <taxon>Insecta</taxon>
        <taxon>Pterygota</taxon>
        <taxon>Neoptera</taxon>
        <taxon>Endopterygota</taxon>
        <taxon>Diptera</taxon>
        <taxon>Brachycera</taxon>
        <taxon>Muscomorpha</taxon>
        <taxon>Tephritoidea</taxon>
        <taxon>Tephritidae</taxon>
        <taxon>Ceratitis</taxon>
        <taxon>Ceratitis</taxon>
    </lineage>
</organism>
<reference evidence="5" key="1">
    <citation type="submission" date="2020-11" db="EMBL/GenBank/DDBJ databases">
        <authorList>
            <person name="Whitehead M."/>
        </authorList>
    </citation>
    <scope>NUCLEOTIDE SEQUENCE</scope>
    <source>
        <strain evidence="5">EGII</strain>
    </source>
</reference>
<feature type="domain" description="Alpha/beta hydrolase fold-3" evidence="4">
    <location>
        <begin position="478"/>
        <end position="632"/>
    </location>
</feature>
<feature type="region of interest" description="Disordered" evidence="2">
    <location>
        <begin position="698"/>
        <end position="729"/>
    </location>
</feature>
<evidence type="ECO:0000256" key="1">
    <source>
        <dbReference type="PROSITE-ProRule" id="PRU10038"/>
    </source>
</evidence>
<feature type="domain" description="Hormone-sensitive lipase N-terminal" evidence="3">
    <location>
        <begin position="133"/>
        <end position="456"/>
    </location>
</feature>
<dbReference type="AlphaFoldDB" id="A0A811VCG5"/>
<sequence>MYASAQSRAINAAQRKRQRHKKKENNNKKQTINRHLNMECIESQAVATESTTNGIPNGREKLQVENLKSRSNGQTLQTVITPPPTPTPASSSAASTASSADLAAVSERDQTMSEPPTDEQKTEQTEPALQLIYAELLEQCAEHAEHFREDHSEKGQRLYAAFVAWQDFIRLANKLVLQIEAFAHKYDFDEHTPGNGYRSFISVTNSCITYGKSICKNLHATRAAMFFRKKHYMKEVESCSQLLSSLCSCLHYLLIMHDWSCDSGDLFANGQHSAEELFEMGDTINQYAFYGRCLGFQYDNSLRGVLRFIAIGMASFSEVFYAQTEGKITKTTRSLWTGSKYFLNPEQCARRIVNISQNAKIDFCKAFWFLAESEMMHTIPTIVGSSVKVNRVIDIPSEPLQLPRVNKTQKLRSATATDVNQNDNAELIDIPLPTAHIGPGNSVRVRLLSYSRREGMIGEGIFTRGWRRIPARSRSVLFHCHGGGFVAQSSKSHELYLRDWAAALDVPIISVDYSLAPEAPFPRALEEVFYAYCWMLRNAEHLGTTAERIVLAGDSAGANLCIGVALKCIEQGVRVPDGLFLAYCPTLISFVASPARLLCLMDPLLPFGFMMRCLRAYASPGREQMEENAKHIAEMSDIRNATPSQERHFTLQMEKEYSATSSGRTSAAKSPISSVAENSKWEQMLKDGTALDVNAVEADAKTEDSSDTFASASNQNSQTVERTDLPSAEEDNSLCVSFEDDSQPIVHYPIQLTADPQKDSDSEQYIDRFLDKYLIDTNTQEAKEQQSNGTTGMNGITPTIARTASEENIIIDTGKEVIAFETLHGRFNNAFNALTTTFDRYTKSSEIRGVKEATERIQDLRNMDALIARSPSLEFAFQVPKDPFLSPYWASDEWLKQLPNTKILTLDMDPCLDDCVMFARKLKKLGRPVSLEILKGLPHGFLNFTMYSSEARDGSKQCIQNLKELLAIPAETSTGSK</sequence>
<feature type="region of interest" description="Disordered" evidence="2">
    <location>
        <begin position="69"/>
        <end position="125"/>
    </location>
</feature>
<feature type="compositionally biased region" description="Basic residues" evidence="2">
    <location>
        <begin position="14"/>
        <end position="23"/>
    </location>
</feature>
<dbReference type="PANTHER" id="PTHR23025:SF3">
    <property type="entry name" value="HORMONE-SENSITIVE LIPASE"/>
    <property type="match status" value="1"/>
</dbReference>
<dbReference type="GO" id="GO:0004771">
    <property type="term" value="F:sterol ester esterase activity"/>
    <property type="evidence" value="ECO:0007669"/>
    <property type="project" value="TreeGrafter"/>
</dbReference>
<dbReference type="SUPFAM" id="SSF53474">
    <property type="entry name" value="alpha/beta-Hydrolases"/>
    <property type="match status" value="1"/>
</dbReference>
<dbReference type="Pfam" id="PF06350">
    <property type="entry name" value="HSL_N"/>
    <property type="match status" value="1"/>
</dbReference>
<dbReference type="InterPro" id="IPR013094">
    <property type="entry name" value="AB_hydrolase_3"/>
</dbReference>
<feature type="compositionally biased region" description="Polar residues" evidence="2">
    <location>
        <begin position="707"/>
        <end position="720"/>
    </location>
</feature>
<name>A0A811VCG5_CERCA</name>
<feature type="active site" evidence="1">
    <location>
        <position position="555"/>
    </location>
</feature>
<dbReference type="OrthoDB" id="408631at2759"/>
<evidence type="ECO:0000259" key="3">
    <source>
        <dbReference type="Pfam" id="PF06350"/>
    </source>
</evidence>
<dbReference type="Gene3D" id="3.40.50.1820">
    <property type="entry name" value="alpha/beta hydrolase"/>
    <property type="match status" value="2"/>
</dbReference>
<feature type="domain" description="Alpha/beta hydrolase fold-3" evidence="4">
    <location>
        <begin position="879"/>
        <end position="942"/>
    </location>
</feature>
<dbReference type="InterPro" id="IPR029058">
    <property type="entry name" value="AB_hydrolase_fold"/>
</dbReference>
<dbReference type="InterPro" id="IPR033140">
    <property type="entry name" value="Lipase_GDXG_put_SER_AS"/>
</dbReference>
<keyword evidence="6" id="KW-1185">Reference proteome</keyword>
<evidence type="ECO:0000313" key="5">
    <source>
        <dbReference type="EMBL" id="CAD7012694.1"/>
    </source>
</evidence>
<feature type="compositionally biased region" description="Polar residues" evidence="2">
    <location>
        <begin position="658"/>
        <end position="675"/>
    </location>
</feature>
<dbReference type="InterPro" id="IPR010468">
    <property type="entry name" value="HSL_N"/>
</dbReference>
<gene>
    <name evidence="5" type="ORF">CCAP1982_LOCUS20801</name>
</gene>
<dbReference type="Pfam" id="PF07859">
    <property type="entry name" value="Abhydrolase_3"/>
    <property type="match status" value="2"/>
</dbReference>
<protein>
    <submittedName>
        <fullName evidence="5">(Mediterranean fruit fly) hypothetical protein</fullName>
    </submittedName>
</protein>
<accession>A0A811VCG5</accession>
<proteinExistence type="predicted"/>
<dbReference type="GO" id="GO:0008203">
    <property type="term" value="P:cholesterol metabolic process"/>
    <property type="evidence" value="ECO:0007669"/>
    <property type="project" value="InterPro"/>
</dbReference>
<evidence type="ECO:0000256" key="2">
    <source>
        <dbReference type="SAM" id="MobiDB-lite"/>
    </source>
</evidence>
<evidence type="ECO:0000259" key="4">
    <source>
        <dbReference type="Pfam" id="PF07859"/>
    </source>
</evidence>
<dbReference type="Proteomes" id="UP000606786">
    <property type="component" value="Unassembled WGS sequence"/>
</dbReference>
<feature type="region of interest" description="Disordered" evidence="2">
    <location>
        <begin position="1"/>
        <end position="38"/>
    </location>
</feature>
<dbReference type="GO" id="GO:0005829">
    <property type="term" value="C:cytosol"/>
    <property type="evidence" value="ECO:0007669"/>
    <property type="project" value="TreeGrafter"/>
</dbReference>
<evidence type="ECO:0000313" key="6">
    <source>
        <dbReference type="Proteomes" id="UP000606786"/>
    </source>
</evidence>
<feature type="region of interest" description="Disordered" evidence="2">
    <location>
        <begin position="655"/>
        <end position="675"/>
    </location>
</feature>
<dbReference type="GO" id="GO:0019433">
    <property type="term" value="P:triglyceride catabolic process"/>
    <property type="evidence" value="ECO:0007669"/>
    <property type="project" value="TreeGrafter"/>
</dbReference>